<proteinExistence type="predicted"/>
<dbReference type="GO" id="GO:0003677">
    <property type="term" value="F:DNA binding"/>
    <property type="evidence" value="ECO:0007669"/>
    <property type="project" value="InterPro"/>
</dbReference>
<reference evidence="2" key="1">
    <citation type="submission" date="2016-01" db="EMBL/GenBank/DDBJ databases">
        <authorList>
            <person name="Peeters C."/>
        </authorList>
    </citation>
    <scope>NUCLEOTIDE SEQUENCE [LARGE SCALE GENOMIC DNA]</scope>
    <source>
        <strain evidence="2">LMG 29323</strain>
    </source>
</reference>
<dbReference type="SMART" id="SM00530">
    <property type="entry name" value="HTH_XRE"/>
    <property type="match status" value="1"/>
</dbReference>
<protein>
    <recommendedName>
        <fullName evidence="1">HTH cro/C1-type domain-containing protein</fullName>
    </recommendedName>
</protein>
<name>A0A158B6Q6_9BURK</name>
<dbReference type="STRING" id="1777141.AWB80_03103"/>
<dbReference type="Pfam" id="PF01381">
    <property type="entry name" value="HTH_3"/>
    <property type="match status" value="1"/>
</dbReference>
<organism evidence="2 3">
    <name type="scientific">Caballeronia pedi</name>
    <dbReference type="NCBI Taxonomy" id="1777141"/>
    <lineage>
        <taxon>Bacteria</taxon>
        <taxon>Pseudomonadati</taxon>
        <taxon>Pseudomonadota</taxon>
        <taxon>Betaproteobacteria</taxon>
        <taxon>Burkholderiales</taxon>
        <taxon>Burkholderiaceae</taxon>
        <taxon>Caballeronia</taxon>
    </lineage>
</organism>
<dbReference type="SUPFAM" id="SSF47413">
    <property type="entry name" value="lambda repressor-like DNA-binding domains"/>
    <property type="match status" value="1"/>
</dbReference>
<accession>A0A158B6Q6</accession>
<dbReference type="AlphaFoldDB" id="A0A158B6Q6"/>
<dbReference type="Proteomes" id="UP000054911">
    <property type="component" value="Unassembled WGS sequence"/>
</dbReference>
<feature type="domain" description="HTH cro/C1-type" evidence="1">
    <location>
        <begin position="33"/>
        <end position="87"/>
    </location>
</feature>
<evidence type="ECO:0000313" key="2">
    <source>
        <dbReference type="EMBL" id="SAK65768.1"/>
    </source>
</evidence>
<dbReference type="Gene3D" id="1.10.260.40">
    <property type="entry name" value="lambda repressor-like DNA-binding domains"/>
    <property type="match status" value="1"/>
</dbReference>
<dbReference type="InterPro" id="IPR010982">
    <property type="entry name" value="Lambda_DNA-bd_dom_sf"/>
</dbReference>
<keyword evidence="3" id="KW-1185">Reference proteome</keyword>
<evidence type="ECO:0000313" key="3">
    <source>
        <dbReference type="Proteomes" id="UP000054911"/>
    </source>
</evidence>
<dbReference type="PROSITE" id="PS50943">
    <property type="entry name" value="HTH_CROC1"/>
    <property type="match status" value="1"/>
</dbReference>
<evidence type="ECO:0000259" key="1">
    <source>
        <dbReference type="PROSITE" id="PS50943"/>
    </source>
</evidence>
<dbReference type="InterPro" id="IPR001387">
    <property type="entry name" value="Cro/C1-type_HTH"/>
</dbReference>
<gene>
    <name evidence="2" type="ORF">AWB80_03103</name>
</gene>
<dbReference type="RefSeq" id="WP_160147446.1">
    <property type="nucleotide sequence ID" value="NZ_FCOE02000009.1"/>
</dbReference>
<dbReference type="OrthoDB" id="9024740at2"/>
<dbReference type="CDD" id="cd00093">
    <property type="entry name" value="HTH_XRE"/>
    <property type="match status" value="1"/>
</dbReference>
<comment type="caution">
    <text evidence="2">The sequence shown here is derived from an EMBL/GenBank/DDBJ whole genome shotgun (WGS) entry which is preliminary data.</text>
</comment>
<sequence>MKISNRYQKAFEQAKETPAYWAEGAMLDIARQIVAVMRDKGVSQAKLAEIMGKHAPFISRVLSGEHNVTIQTIAEAVHALDAHLDVRIVPNKAISLPVTEFTATVDDAAMIPSHGVGFRSLKLVKLHAMNQTAQEQNFLKKVA</sequence>
<dbReference type="EMBL" id="FCOE02000009">
    <property type="protein sequence ID" value="SAK65768.1"/>
    <property type="molecule type" value="Genomic_DNA"/>
</dbReference>